<dbReference type="SUPFAM" id="SSF48452">
    <property type="entry name" value="TPR-like"/>
    <property type="match status" value="1"/>
</dbReference>
<dbReference type="SMART" id="SM00028">
    <property type="entry name" value="TPR"/>
    <property type="match status" value="3"/>
</dbReference>
<name>A0A316D7D2_9BACL</name>
<gene>
    <name evidence="2" type="ORF">C7459_11096</name>
</gene>
<dbReference type="Gene3D" id="1.25.40.10">
    <property type="entry name" value="Tetratricopeptide repeat domain"/>
    <property type="match status" value="1"/>
</dbReference>
<dbReference type="InterPro" id="IPR010982">
    <property type="entry name" value="Lambda_DNA-bd_dom_sf"/>
</dbReference>
<dbReference type="EMBL" id="QGGL01000010">
    <property type="protein sequence ID" value="PWK11567.1"/>
    <property type="molecule type" value="Genomic_DNA"/>
</dbReference>
<dbReference type="Proteomes" id="UP000245634">
    <property type="component" value="Unassembled WGS sequence"/>
</dbReference>
<reference evidence="2 3" key="1">
    <citation type="submission" date="2018-05" db="EMBL/GenBank/DDBJ databases">
        <title>Genomic Encyclopedia of Type Strains, Phase IV (KMG-IV): sequencing the most valuable type-strain genomes for metagenomic binning, comparative biology and taxonomic classification.</title>
        <authorList>
            <person name="Goeker M."/>
        </authorList>
    </citation>
    <scope>NUCLEOTIDE SEQUENCE [LARGE SCALE GENOMIC DNA]</scope>
    <source>
        <strain evidence="2 3">DSM 18773</strain>
    </source>
</reference>
<protein>
    <recommendedName>
        <fullName evidence="1">HTH cro/C1-type domain-containing protein</fullName>
    </recommendedName>
</protein>
<dbReference type="InterPro" id="IPR011990">
    <property type="entry name" value="TPR-like_helical_dom_sf"/>
</dbReference>
<feature type="domain" description="HTH cro/C1-type" evidence="1">
    <location>
        <begin position="35"/>
        <end position="75"/>
    </location>
</feature>
<dbReference type="AlphaFoldDB" id="A0A316D7D2"/>
<evidence type="ECO:0000259" key="1">
    <source>
        <dbReference type="PROSITE" id="PS50943"/>
    </source>
</evidence>
<dbReference type="SUPFAM" id="SSF47413">
    <property type="entry name" value="lambda repressor-like DNA-binding domains"/>
    <property type="match status" value="1"/>
</dbReference>
<evidence type="ECO:0000313" key="3">
    <source>
        <dbReference type="Proteomes" id="UP000245634"/>
    </source>
</evidence>
<keyword evidence="3" id="KW-1185">Reference proteome</keyword>
<organism evidence="2 3">
    <name type="scientific">Tumebacillus permanentifrigoris</name>
    <dbReference type="NCBI Taxonomy" id="378543"/>
    <lineage>
        <taxon>Bacteria</taxon>
        <taxon>Bacillati</taxon>
        <taxon>Bacillota</taxon>
        <taxon>Bacilli</taxon>
        <taxon>Bacillales</taxon>
        <taxon>Alicyclobacillaceae</taxon>
        <taxon>Tumebacillus</taxon>
    </lineage>
</organism>
<dbReference type="InterPro" id="IPR001387">
    <property type="entry name" value="Cro/C1-type_HTH"/>
</dbReference>
<comment type="caution">
    <text evidence="2">The sequence shown here is derived from an EMBL/GenBank/DDBJ whole genome shotgun (WGS) entry which is preliminary data.</text>
</comment>
<accession>A0A316D7D2</accession>
<dbReference type="PROSITE" id="PS50943">
    <property type="entry name" value="HTH_CROC1"/>
    <property type="match status" value="1"/>
</dbReference>
<dbReference type="OrthoDB" id="2488002at2"/>
<dbReference type="GO" id="GO:0003677">
    <property type="term" value="F:DNA binding"/>
    <property type="evidence" value="ECO:0007669"/>
    <property type="project" value="InterPro"/>
</dbReference>
<evidence type="ECO:0000313" key="2">
    <source>
        <dbReference type="EMBL" id="PWK11567.1"/>
    </source>
</evidence>
<sequence>MATGATTSSSYRIPIGHRIEEILDERGAAYLIGFFANRIQFDPRRLVAILQGEITPTSSDLEQIAKGLGLSVERLTQQDTLEQTEHLHLQLQSPGVSEDVVQLARELASVAQGATERSDAFTNLGKAYFRCRRLEDAHEAFVQAYTHYKPVMDRHRDFDRLLRLFNNLIFSYNKQKDYQGLAEILDQAESIEWQDPEQKGAVFFASAVVQYELGNVEQAKQRFQQSLHAYLNSENTVLIGRGYYNLGRLEYLIGQDALAVDYLETALQYLNTDQKTSTKVVEYLVKALIQLHELERAEQLLNEHRELWQENPKVLALLYLQHAYQSGDPDRLAEVLTLEIVEKPLKASGYKYLMSYFSDIGDSLAVMKYFQYYLLADNQPSSFEDLMQQRRE</sequence>
<dbReference type="RefSeq" id="WP_146200999.1">
    <property type="nucleotide sequence ID" value="NZ_QGGL01000010.1"/>
</dbReference>
<dbReference type="InterPro" id="IPR019734">
    <property type="entry name" value="TPR_rpt"/>
</dbReference>
<proteinExistence type="predicted"/>